<protein>
    <recommendedName>
        <fullName evidence="5">DUF559 domain-containing protein</fullName>
    </recommendedName>
</protein>
<evidence type="ECO:0000313" key="3">
    <source>
        <dbReference type="Proteomes" id="UP000289805"/>
    </source>
</evidence>
<dbReference type="RefSeq" id="WP_036571906.1">
    <property type="nucleotide sequence ID" value="NZ_JOFV01000009.1"/>
</dbReference>
<sequence length="311" mass="34501">MSGSSSALLTVAGLARLAARQAQVVTRTQLAELGVNRFHVASQLSARRWQLGAPEVLVLYSGPLAPDTRLWLGVLAATAPVAVGSWTGLALHGLRGWERPGVHLVVRRGSRPPRLAGVVVHESRRPAPEDIESRRGLPVHRVERCAIDAAAWQTSPRTAVGLLAAVVQQRLTTPERLWEQLDRVGKVRFHRLMRASIADIRGGADALSEIDFSTLCDEHGFPPPRRQVRRRDVRGRWRFLDAEWELPGGRRLVVEIDGIGHMEVTRWYDDLLRGAELGPDEGTVTIRLPAAAARIEPLRVVRILERYLPRA</sequence>
<evidence type="ECO:0000313" key="1">
    <source>
        <dbReference type="EMBL" id="RXR24989.1"/>
    </source>
</evidence>
<gene>
    <name evidence="1" type="ORF">EQW73_11915</name>
    <name evidence="2" type="ORF">EQW78_05885</name>
</gene>
<evidence type="ECO:0000313" key="2">
    <source>
        <dbReference type="EMBL" id="RXR35135.1"/>
    </source>
</evidence>
<dbReference type="STRING" id="1713.GCA_000718325_02228"/>
<comment type="caution">
    <text evidence="2">The sequence shown here is derived from an EMBL/GenBank/DDBJ whole genome shotgun (WGS) entry which is preliminary data.</text>
</comment>
<reference evidence="3 4" key="1">
    <citation type="submission" date="2019-01" db="EMBL/GenBank/DDBJ databases">
        <title>Oerskovia turbata Genome sequencing and assembly.</title>
        <authorList>
            <person name="Dou T."/>
        </authorList>
    </citation>
    <scope>NUCLEOTIDE SEQUENCE [LARGE SCALE GENOMIC DNA]</scope>
    <source>
        <strain evidence="2 3">JCM12123</strain>
        <strain evidence="1 4">JCM3160</strain>
    </source>
</reference>
<evidence type="ECO:0008006" key="5">
    <source>
        <dbReference type="Google" id="ProtNLM"/>
    </source>
</evidence>
<accession>A0A4Q1KZ08</accession>
<organism evidence="2 3">
    <name type="scientific">Oerskovia turbata</name>
    <dbReference type="NCBI Taxonomy" id="1713"/>
    <lineage>
        <taxon>Bacteria</taxon>
        <taxon>Bacillati</taxon>
        <taxon>Actinomycetota</taxon>
        <taxon>Actinomycetes</taxon>
        <taxon>Micrococcales</taxon>
        <taxon>Cellulomonadaceae</taxon>
        <taxon>Oerskovia</taxon>
    </lineage>
</organism>
<dbReference type="OrthoDB" id="3209715at2"/>
<keyword evidence="4" id="KW-1185">Reference proteome</keyword>
<evidence type="ECO:0000313" key="4">
    <source>
        <dbReference type="Proteomes" id="UP000290517"/>
    </source>
</evidence>
<dbReference type="Proteomes" id="UP000290517">
    <property type="component" value="Unassembled WGS sequence"/>
</dbReference>
<dbReference type="Proteomes" id="UP000289805">
    <property type="component" value="Unassembled WGS sequence"/>
</dbReference>
<dbReference type="EMBL" id="SDJR01000007">
    <property type="protein sequence ID" value="RXR24989.1"/>
    <property type="molecule type" value="Genomic_DNA"/>
</dbReference>
<dbReference type="AlphaFoldDB" id="A0A4Q1KZ08"/>
<proteinExistence type="predicted"/>
<dbReference type="EMBL" id="SDJQ01000008">
    <property type="protein sequence ID" value="RXR35135.1"/>
    <property type="molecule type" value="Genomic_DNA"/>
</dbReference>
<name>A0A4Q1KZ08_9CELL</name>